<gene>
    <name evidence="1" type="ORF">APUTEX25_003855</name>
</gene>
<reference evidence="2" key="1">
    <citation type="journal article" date="2018" name="Algal Res.">
        <title>Characterization of plant carbon substrate utilization by Auxenochlorella protothecoides.</title>
        <authorList>
            <person name="Vogler B.W."/>
            <person name="Starkenburg S.R."/>
            <person name="Sudasinghe N."/>
            <person name="Schambach J.Y."/>
            <person name="Rollin J.A."/>
            <person name="Pattathil S."/>
            <person name="Barry A.N."/>
        </authorList>
    </citation>
    <scope>NUCLEOTIDE SEQUENCE [LARGE SCALE GENOMIC DNA]</scope>
    <source>
        <strain evidence="2">UTEX 25</strain>
    </source>
</reference>
<dbReference type="Proteomes" id="UP000279271">
    <property type="component" value="Unassembled WGS sequence"/>
</dbReference>
<organism evidence="1 2">
    <name type="scientific">Auxenochlorella protothecoides</name>
    <name type="common">Green microalga</name>
    <name type="synonym">Chlorella protothecoides</name>
    <dbReference type="NCBI Taxonomy" id="3075"/>
    <lineage>
        <taxon>Eukaryota</taxon>
        <taxon>Viridiplantae</taxon>
        <taxon>Chlorophyta</taxon>
        <taxon>core chlorophytes</taxon>
        <taxon>Trebouxiophyceae</taxon>
        <taxon>Chlorellales</taxon>
        <taxon>Chlorellaceae</taxon>
        <taxon>Auxenochlorella</taxon>
    </lineage>
</organism>
<name>A0A3M7L103_AUXPR</name>
<evidence type="ECO:0000313" key="1">
    <source>
        <dbReference type="EMBL" id="RMZ55889.1"/>
    </source>
</evidence>
<accession>A0A3M7L103</accession>
<dbReference type="EMBL" id="QOKY01000158">
    <property type="protein sequence ID" value="RMZ55889.1"/>
    <property type="molecule type" value="Genomic_DNA"/>
</dbReference>
<sequence>HAPPHEPTHALVFDPERGRCLWSSTLTRCEGGPHPGGLNASSMLLVRAATPAAKPSAAGGAPSLALVLAGGLAPGDPSPGQPTIHVVSLGAGAGLAPLSIEAERAVYAALDLGGGDLLLAGDGPDLTRVRLDSLWRSYTWGPAPPAATVAARDLPDIVSLAWAGTAQGPGPARRPLVGLSSCGGAAVWTPGLDQVLALVWPPDGLHSLRLSSSLGILPAAGGSGGCTLACAGVQEPGGRLGLTAAQLGQRELGAAAVSAEWGLPATWTQLPGQQAVTAVLHVAAGQGPGETGMGAATHSAMEQSLFGWLVVGLAGGDLMAWHLPSGAAAGGLRGVSAAPVTCLQACLVDQADAGSLGVSIVAGWACGTALVVPGAVLGLGPDAAM</sequence>
<comment type="caution">
    <text evidence="1">The sequence shown here is derived from an EMBL/GenBank/DDBJ whole genome shotgun (WGS) entry which is preliminary data.</text>
</comment>
<evidence type="ECO:0000313" key="2">
    <source>
        <dbReference type="Proteomes" id="UP000279271"/>
    </source>
</evidence>
<dbReference type="AlphaFoldDB" id="A0A3M7L103"/>
<proteinExistence type="predicted"/>
<protein>
    <submittedName>
        <fullName evidence="1">Uncharacterized protein</fullName>
    </submittedName>
</protein>
<feature type="non-terminal residue" evidence="1">
    <location>
        <position position="1"/>
    </location>
</feature>